<dbReference type="CDD" id="cd18552">
    <property type="entry name" value="ABC_6TM_MsbA_like"/>
    <property type="match status" value="1"/>
</dbReference>
<dbReference type="PANTHER" id="PTHR24221">
    <property type="entry name" value="ATP-BINDING CASSETTE SUB-FAMILY B"/>
    <property type="match status" value="1"/>
</dbReference>
<dbReference type="SUPFAM" id="SSF52540">
    <property type="entry name" value="P-loop containing nucleoside triphosphate hydrolases"/>
    <property type="match status" value="1"/>
</dbReference>
<gene>
    <name evidence="10" type="ORF">METZ01_LOCUS140194</name>
</gene>
<evidence type="ECO:0000256" key="5">
    <source>
        <dbReference type="ARBA" id="ARBA00022989"/>
    </source>
</evidence>
<dbReference type="GO" id="GO:0034040">
    <property type="term" value="F:ATPase-coupled lipid transmembrane transporter activity"/>
    <property type="evidence" value="ECO:0007669"/>
    <property type="project" value="TreeGrafter"/>
</dbReference>
<evidence type="ECO:0000259" key="9">
    <source>
        <dbReference type="PROSITE" id="PS50929"/>
    </source>
</evidence>
<keyword evidence="5 7" id="KW-1133">Transmembrane helix</keyword>
<dbReference type="Pfam" id="PF00664">
    <property type="entry name" value="ABC_membrane"/>
    <property type="match status" value="1"/>
</dbReference>
<feature type="transmembrane region" description="Helical" evidence="7">
    <location>
        <begin position="31"/>
        <end position="53"/>
    </location>
</feature>
<dbReference type="GO" id="GO:0005524">
    <property type="term" value="F:ATP binding"/>
    <property type="evidence" value="ECO:0007669"/>
    <property type="project" value="UniProtKB-KW"/>
</dbReference>
<keyword evidence="3" id="KW-0547">Nucleotide-binding</keyword>
<evidence type="ECO:0000259" key="8">
    <source>
        <dbReference type="PROSITE" id="PS50893"/>
    </source>
</evidence>
<feature type="domain" description="ABC transporter" evidence="8">
    <location>
        <begin position="312"/>
        <end position="519"/>
    </location>
</feature>
<dbReference type="InterPro" id="IPR003439">
    <property type="entry name" value="ABC_transporter-like_ATP-bd"/>
</dbReference>
<dbReference type="Gene3D" id="1.20.1560.10">
    <property type="entry name" value="ABC transporter type 1, transmembrane domain"/>
    <property type="match status" value="1"/>
</dbReference>
<dbReference type="InterPro" id="IPR036640">
    <property type="entry name" value="ABC1_TM_sf"/>
</dbReference>
<proteinExistence type="predicted"/>
<evidence type="ECO:0000256" key="4">
    <source>
        <dbReference type="ARBA" id="ARBA00022840"/>
    </source>
</evidence>
<dbReference type="GO" id="GO:0016020">
    <property type="term" value="C:membrane"/>
    <property type="evidence" value="ECO:0007669"/>
    <property type="project" value="UniProtKB-SubCell"/>
</dbReference>
<evidence type="ECO:0000256" key="1">
    <source>
        <dbReference type="ARBA" id="ARBA00004141"/>
    </source>
</evidence>
<accession>A0A381ZDP1</accession>
<dbReference type="FunFam" id="3.40.50.300:FF:000218">
    <property type="entry name" value="Multidrug ABC transporter ATP-binding protein"/>
    <property type="match status" value="1"/>
</dbReference>
<organism evidence="10">
    <name type="scientific">marine metagenome</name>
    <dbReference type="NCBI Taxonomy" id="408172"/>
    <lineage>
        <taxon>unclassified sequences</taxon>
        <taxon>metagenomes</taxon>
        <taxon>ecological metagenomes</taxon>
    </lineage>
</organism>
<dbReference type="InterPro" id="IPR017871">
    <property type="entry name" value="ABC_transporter-like_CS"/>
</dbReference>
<feature type="transmembrane region" description="Helical" evidence="7">
    <location>
        <begin position="222"/>
        <end position="243"/>
    </location>
</feature>
<dbReference type="GO" id="GO:0140359">
    <property type="term" value="F:ABC-type transporter activity"/>
    <property type="evidence" value="ECO:0007669"/>
    <property type="project" value="InterPro"/>
</dbReference>
<evidence type="ECO:0008006" key="11">
    <source>
        <dbReference type="Google" id="ProtNLM"/>
    </source>
</evidence>
<dbReference type="InterPro" id="IPR027417">
    <property type="entry name" value="P-loop_NTPase"/>
</dbReference>
<dbReference type="InterPro" id="IPR011527">
    <property type="entry name" value="ABC1_TM_dom"/>
</dbReference>
<dbReference type="SMART" id="SM00382">
    <property type="entry name" value="AAA"/>
    <property type="match status" value="1"/>
</dbReference>
<evidence type="ECO:0000256" key="2">
    <source>
        <dbReference type="ARBA" id="ARBA00022692"/>
    </source>
</evidence>
<comment type="subcellular location">
    <subcellularLocation>
        <location evidence="1">Membrane</location>
        <topology evidence="1">Multi-pass membrane protein</topology>
    </subcellularLocation>
</comment>
<dbReference type="PANTHER" id="PTHR24221:SF654">
    <property type="entry name" value="ATP-BINDING CASSETTE SUB-FAMILY B MEMBER 6"/>
    <property type="match status" value="1"/>
</dbReference>
<evidence type="ECO:0000256" key="6">
    <source>
        <dbReference type="ARBA" id="ARBA00023136"/>
    </source>
</evidence>
<dbReference type="SUPFAM" id="SSF90123">
    <property type="entry name" value="ABC transporter transmembrane region"/>
    <property type="match status" value="1"/>
</dbReference>
<sequence>MSVVVAGSTSATAYLLDPAIKKIFIDQDKTYAFLVPILIIVAFTSKGISLYLARSLLIILGHRIQQKFLNEMTDSLLLSDLETIETKHSGKFIAHFLYDVGLIQSLVSTGILNIMKDSITLVALVSLMFYQNWKLALFSLIMMPMAVFVAKSLGKRVGKASVACAEAMGNFSTILTEILKATKIIKIYQKEKHEGEKAGIAIKDLTDKNIKMSKILIRATPVMEILTGIMIAGFIYFSGFLIARGEIGINNFFSFLAAMMLAYQPIRSLATINMTVYQGAVGAERIFGLMDKKNKIRNNENYPDLKITKSDLDFKNVNFQYGSGKIAAIKNININMEGGKITALVGHSGAGKSTILNLIPRFYDPQSGKVLIDNQNIKDVSLSSLRKNISLVSQDVILFDDTVENNIKYAKLNATKDEIIKACELAAADEFIENLPLKYNTLIGENGIRLSGGEKQRLSIARAILKNSPLVLLDEATSSLDSESEAKVQNGIFNLTQNKTTLVIAHRFSTINKADKIVL</sequence>
<dbReference type="PROSITE" id="PS50893">
    <property type="entry name" value="ABC_TRANSPORTER_2"/>
    <property type="match status" value="1"/>
</dbReference>
<dbReference type="PROSITE" id="PS50929">
    <property type="entry name" value="ABC_TM1F"/>
    <property type="match status" value="1"/>
</dbReference>
<feature type="transmembrane region" description="Helical" evidence="7">
    <location>
        <begin position="135"/>
        <end position="153"/>
    </location>
</feature>
<name>A0A381ZDP1_9ZZZZ</name>
<feature type="transmembrane region" description="Helical" evidence="7">
    <location>
        <begin position="96"/>
        <end position="115"/>
    </location>
</feature>
<evidence type="ECO:0000256" key="3">
    <source>
        <dbReference type="ARBA" id="ARBA00022741"/>
    </source>
</evidence>
<dbReference type="InterPro" id="IPR039421">
    <property type="entry name" value="Type_1_exporter"/>
</dbReference>
<dbReference type="AlphaFoldDB" id="A0A381ZDP1"/>
<keyword evidence="6 7" id="KW-0472">Membrane</keyword>
<dbReference type="GO" id="GO:0016887">
    <property type="term" value="F:ATP hydrolysis activity"/>
    <property type="evidence" value="ECO:0007669"/>
    <property type="project" value="InterPro"/>
</dbReference>
<dbReference type="PROSITE" id="PS00211">
    <property type="entry name" value="ABC_TRANSPORTER_1"/>
    <property type="match status" value="1"/>
</dbReference>
<dbReference type="Pfam" id="PF00005">
    <property type="entry name" value="ABC_tran"/>
    <property type="match status" value="1"/>
</dbReference>
<feature type="domain" description="ABC transmembrane type-1" evidence="9">
    <location>
        <begin position="1"/>
        <end position="278"/>
    </location>
</feature>
<keyword evidence="2 7" id="KW-0812">Transmembrane</keyword>
<dbReference type="EMBL" id="UINC01020909">
    <property type="protein sequence ID" value="SVA87340.1"/>
    <property type="molecule type" value="Genomic_DNA"/>
</dbReference>
<dbReference type="InterPro" id="IPR003593">
    <property type="entry name" value="AAA+_ATPase"/>
</dbReference>
<evidence type="ECO:0000313" key="10">
    <source>
        <dbReference type="EMBL" id="SVA87340.1"/>
    </source>
</evidence>
<reference evidence="10" key="1">
    <citation type="submission" date="2018-05" db="EMBL/GenBank/DDBJ databases">
        <authorList>
            <person name="Lanie J.A."/>
            <person name="Ng W.-L."/>
            <person name="Kazmierczak K.M."/>
            <person name="Andrzejewski T.M."/>
            <person name="Davidsen T.M."/>
            <person name="Wayne K.J."/>
            <person name="Tettelin H."/>
            <person name="Glass J.I."/>
            <person name="Rusch D."/>
            <person name="Podicherti R."/>
            <person name="Tsui H.-C.T."/>
            <person name="Winkler M.E."/>
        </authorList>
    </citation>
    <scope>NUCLEOTIDE SEQUENCE</scope>
</reference>
<dbReference type="Gene3D" id="3.40.50.300">
    <property type="entry name" value="P-loop containing nucleotide triphosphate hydrolases"/>
    <property type="match status" value="1"/>
</dbReference>
<keyword evidence="4" id="KW-0067">ATP-binding</keyword>
<feature type="non-terminal residue" evidence="10">
    <location>
        <position position="519"/>
    </location>
</feature>
<protein>
    <recommendedName>
        <fullName evidence="11">ABC transporter permease</fullName>
    </recommendedName>
</protein>
<evidence type="ECO:0000256" key="7">
    <source>
        <dbReference type="SAM" id="Phobius"/>
    </source>
</evidence>